<comment type="caution">
    <text evidence="6">The sequence shown here is derived from an EMBL/GenBank/DDBJ whole genome shotgun (WGS) entry which is preliminary data.</text>
</comment>
<keyword evidence="2 5" id="KW-0812">Transmembrane</keyword>
<feature type="transmembrane region" description="Helical" evidence="5">
    <location>
        <begin position="315"/>
        <end position="338"/>
    </location>
</feature>
<feature type="transmembrane region" description="Helical" evidence="5">
    <location>
        <begin position="282"/>
        <end position="303"/>
    </location>
</feature>
<evidence type="ECO:0000256" key="5">
    <source>
        <dbReference type="SAM" id="Phobius"/>
    </source>
</evidence>
<gene>
    <name evidence="6" type="ORF">CcCBS67573_g01012</name>
</gene>
<keyword evidence="7" id="KW-1185">Reference proteome</keyword>
<reference evidence="6 7" key="1">
    <citation type="journal article" date="2019" name="Sci. Rep.">
        <title>Comparative genomics of chytrid fungi reveal insights into the obligate biotrophic and pathogenic lifestyle of Synchytrium endobioticum.</title>
        <authorList>
            <person name="van de Vossenberg B.T.L.H."/>
            <person name="Warris S."/>
            <person name="Nguyen H.D.T."/>
            <person name="van Gent-Pelzer M.P.E."/>
            <person name="Joly D.L."/>
            <person name="van de Geest H.C."/>
            <person name="Bonants P.J.M."/>
            <person name="Smith D.S."/>
            <person name="Levesque C.A."/>
            <person name="van der Lee T.A.J."/>
        </authorList>
    </citation>
    <scope>NUCLEOTIDE SEQUENCE [LARGE SCALE GENOMIC DNA]</scope>
    <source>
        <strain evidence="6 7">CBS 675.73</strain>
    </source>
</reference>
<comment type="subcellular location">
    <subcellularLocation>
        <location evidence="1">Membrane</location>
        <topology evidence="1">Multi-pass membrane protein</topology>
    </subcellularLocation>
</comment>
<protein>
    <recommendedName>
        <fullName evidence="8">Auxin efflux carrier</fullName>
    </recommendedName>
</protein>
<feature type="transmembrane region" description="Helical" evidence="5">
    <location>
        <begin position="41"/>
        <end position="64"/>
    </location>
</feature>
<name>A0A507FR03_9FUNG</name>
<dbReference type="PANTHER" id="PTHR31274:SF1">
    <property type="entry name" value="AGL149CP"/>
    <property type="match status" value="1"/>
</dbReference>
<sequence>MQITGSIVWAACNPILTLAIVLSVGIFMSRNGTVSAKDSKMLSTILINTFYPCLLFTNVILGVSSANLKSFLIMTLASAVILACGSLLGILILKLTNPPEGFRYGTVMATAMGNYGDMVLAIVVSLGNLPPFANGDAAKGVAYVAAFICFTNIFFFTIGFKYIGEDFKKLKTTELEETAIADPEQNKADLAFLIIDDTTNANAGSSSRDPQQIDVVEDERSHSVRNPRFKLSESSKFWITTIANPCNIATVLGLIVTMIPALRSLFYDPSGSSQPLSFAFKSFSLIGGGAVPIGILNVGTALGRLTPKKFAPPRVIGAIAFCRLVIMPVIGIAAVQAMAVNGVIDANDKMMRFVLMLQTAVPTASSAVYITQFWHPEGDADAIASVILVQYGVALVTITFALTIMLSLLT</sequence>
<feature type="transmembrane region" description="Helical" evidence="5">
    <location>
        <begin position="6"/>
        <end position="29"/>
    </location>
</feature>
<dbReference type="STRING" id="246404.A0A507FR03"/>
<dbReference type="AlphaFoldDB" id="A0A507FR03"/>
<organism evidence="6 7">
    <name type="scientific">Chytriomyces confervae</name>
    <dbReference type="NCBI Taxonomy" id="246404"/>
    <lineage>
        <taxon>Eukaryota</taxon>
        <taxon>Fungi</taxon>
        <taxon>Fungi incertae sedis</taxon>
        <taxon>Chytridiomycota</taxon>
        <taxon>Chytridiomycota incertae sedis</taxon>
        <taxon>Chytridiomycetes</taxon>
        <taxon>Chytridiales</taxon>
        <taxon>Chytriomycetaceae</taxon>
        <taxon>Chytriomyces</taxon>
    </lineage>
</organism>
<evidence type="ECO:0000256" key="3">
    <source>
        <dbReference type="ARBA" id="ARBA00022989"/>
    </source>
</evidence>
<dbReference type="InterPro" id="IPR004776">
    <property type="entry name" value="Mem_transp_PIN-like"/>
</dbReference>
<feature type="transmembrane region" description="Helical" evidence="5">
    <location>
        <begin position="237"/>
        <end position="262"/>
    </location>
</feature>
<accession>A0A507FR03</accession>
<evidence type="ECO:0000256" key="2">
    <source>
        <dbReference type="ARBA" id="ARBA00022692"/>
    </source>
</evidence>
<evidence type="ECO:0000256" key="4">
    <source>
        <dbReference type="ARBA" id="ARBA00023136"/>
    </source>
</evidence>
<evidence type="ECO:0000256" key="1">
    <source>
        <dbReference type="ARBA" id="ARBA00004141"/>
    </source>
</evidence>
<evidence type="ECO:0008006" key="8">
    <source>
        <dbReference type="Google" id="ProtNLM"/>
    </source>
</evidence>
<evidence type="ECO:0000313" key="7">
    <source>
        <dbReference type="Proteomes" id="UP000320333"/>
    </source>
</evidence>
<dbReference type="GO" id="GO:0016020">
    <property type="term" value="C:membrane"/>
    <property type="evidence" value="ECO:0007669"/>
    <property type="project" value="UniProtKB-SubCell"/>
</dbReference>
<dbReference type="Pfam" id="PF03547">
    <property type="entry name" value="Mem_trans"/>
    <property type="match status" value="1"/>
</dbReference>
<feature type="transmembrane region" description="Helical" evidence="5">
    <location>
        <begin position="382"/>
        <end position="409"/>
    </location>
</feature>
<dbReference type="OrthoDB" id="435607at2759"/>
<dbReference type="InterPro" id="IPR040254">
    <property type="entry name" value="Ecm3-like"/>
</dbReference>
<dbReference type="Proteomes" id="UP000320333">
    <property type="component" value="Unassembled WGS sequence"/>
</dbReference>
<feature type="transmembrane region" description="Helical" evidence="5">
    <location>
        <begin position="70"/>
        <end position="93"/>
    </location>
</feature>
<dbReference type="PANTHER" id="PTHR31274">
    <property type="entry name" value="PROTEIN ECM3"/>
    <property type="match status" value="1"/>
</dbReference>
<proteinExistence type="predicted"/>
<evidence type="ECO:0000313" key="6">
    <source>
        <dbReference type="EMBL" id="TPX77736.1"/>
    </source>
</evidence>
<keyword evidence="4 5" id="KW-0472">Membrane</keyword>
<dbReference type="EMBL" id="QEAP01000015">
    <property type="protein sequence ID" value="TPX77736.1"/>
    <property type="molecule type" value="Genomic_DNA"/>
</dbReference>
<keyword evidence="3 5" id="KW-1133">Transmembrane helix</keyword>
<dbReference type="GO" id="GO:0055085">
    <property type="term" value="P:transmembrane transport"/>
    <property type="evidence" value="ECO:0007669"/>
    <property type="project" value="InterPro"/>
</dbReference>
<feature type="transmembrane region" description="Helical" evidence="5">
    <location>
        <begin position="141"/>
        <end position="163"/>
    </location>
</feature>